<keyword evidence="2" id="KW-0812">Transmembrane</keyword>
<protein>
    <submittedName>
        <fullName evidence="4">Uncharacterized protein</fullName>
    </submittedName>
</protein>
<feature type="compositionally biased region" description="Polar residues" evidence="1">
    <location>
        <begin position="167"/>
        <end position="188"/>
    </location>
</feature>
<comment type="caution">
    <text evidence="4">The sequence shown here is derived from an EMBL/GenBank/DDBJ whole genome shotgun (WGS) entry which is preliminary data.</text>
</comment>
<dbReference type="OrthoDB" id="6163110at2759"/>
<keyword evidence="5" id="KW-1185">Reference proteome</keyword>
<name>A0A9D4MXI0_DREPO</name>
<reference evidence="4" key="2">
    <citation type="submission" date="2020-11" db="EMBL/GenBank/DDBJ databases">
        <authorList>
            <person name="McCartney M.A."/>
            <person name="Auch B."/>
            <person name="Kono T."/>
            <person name="Mallez S."/>
            <person name="Becker A."/>
            <person name="Gohl D.M."/>
            <person name="Silverstein K.A.T."/>
            <person name="Koren S."/>
            <person name="Bechman K.B."/>
            <person name="Herman A."/>
            <person name="Abrahante J.E."/>
            <person name="Garbe J."/>
        </authorList>
    </citation>
    <scope>NUCLEOTIDE SEQUENCE</scope>
    <source>
        <strain evidence="4">Duluth1</strain>
        <tissue evidence="4">Whole animal</tissue>
    </source>
</reference>
<reference evidence="4" key="1">
    <citation type="journal article" date="2019" name="bioRxiv">
        <title>The Genome of the Zebra Mussel, Dreissena polymorpha: A Resource for Invasive Species Research.</title>
        <authorList>
            <person name="McCartney M.A."/>
            <person name="Auch B."/>
            <person name="Kono T."/>
            <person name="Mallez S."/>
            <person name="Zhang Y."/>
            <person name="Obille A."/>
            <person name="Becker A."/>
            <person name="Abrahante J.E."/>
            <person name="Garbe J."/>
            <person name="Badalamenti J.P."/>
            <person name="Herman A."/>
            <person name="Mangelson H."/>
            <person name="Liachko I."/>
            <person name="Sullivan S."/>
            <person name="Sone E.D."/>
            <person name="Koren S."/>
            <person name="Silverstein K.A.T."/>
            <person name="Beckman K.B."/>
            <person name="Gohl D.M."/>
        </authorList>
    </citation>
    <scope>NUCLEOTIDE SEQUENCE</scope>
    <source>
        <strain evidence="4">Duluth1</strain>
        <tissue evidence="4">Whole animal</tissue>
    </source>
</reference>
<proteinExistence type="predicted"/>
<accession>A0A9D4MXI0</accession>
<sequence length="470" mass="52728">MYLFKMYVFVVCNFFAGHVLGTITDERQQLGHIQKFIAKGGLKDPADSVLQKSQGKHVTGMNAPDRHISTLGDIPNEQRNENNSITSASGLVRLPPVEFKPKNDNLTSLHLEEDMDVQNTHSVSDFMSTTKISVSDISSIPISKHTTPASHLALSEKEQNEQRKRSTSINLMKDSSTFGSISNTNETSDSTHHLADYTRKQTALNLSESDSLALRPETTVTIVTVPSTFTKNDVKLNEIKFNSAQTNVTEFNSNDVSTYKAPLKYSSTFIKDIEKHQEFDKSFTTTRQGMAHLSTKPTVSATFVKDDYIAEHNRLTITSASTTLKLFYRTLTTTYDLEKTKKVNPLSFTMSHIHSQGKHTGTQANNFLSHTRIKQSTNRVETAQRKTDIMLLGTALDEKTNDPCSCSRLSDGLYTQSAIVGSIIGGVLIGMTFMLGVTYLRNKCRRHLYGDYRRVPMEYDFELNPRFKPH</sequence>
<dbReference type="AlphaFoldDB" id="A0A9D4MXI0"/>
<feature type="chain" id="PRO_5038537287" evidence="3">
    <location>
        <begin position="22"/>
        <end position="470"/>
    </location>
</feature>
<evidence type="ECO:0000313" key="4">
    <source>
        <dbReference type="EMBL" id="KAH3885738.1"/>
    </source>
</evidence>
<keyword evidence="2" id="KW-1133">Transmembrane helix</keyword>
<evidence type="ECO:0000256" key="1">
    <source>
        <dbReference type="SAM" id="MobiDB-lite"/>
    </source>
</evidence>
<dbReference type="Proteomes" id="UP000828390">
    <property type="component" value="Unassembled WGS sequence"/>
</dbReference>
<evidence type="ECO:0000256" key="2">
    <source>
        <dbReference type="SAM" id="Phobius"/>
    </source>
</evidence>
<keyword evidence="3" id="KW-0732">Signal</keyword>
<feature type="region of interest" description="Disordered" evidence="1">
    <location>
        <begin position="148"/>
        <end position="193"/>
    </location>
</feature>
<keyword evidence="2" id="KW-0472">Membrane</keyword>
<evidence type="ECO:0000313" key="5">
    <source>
        <dbReference type="Proteomes" id="UP000828390"/>
    </source>
</evidence>
<feature type="signal peptide" evidence="3">
    <location>
        <begin position="1"/>
        <end position="21"/>
    </location>
</feature>
<gene>
    <name evidence="4" type="ORF">DPMN_009734</name>
</gene>
<dbReference type="EMBL" id="JAIWYP010000001">
    <property type="protein sequence ID" value="KAH3885738.1"/>
    <property type="molecule type" value="Genomic_DNA"/>
</dbReference>
<evidence type="ECO:0000256" key="3">
    <source>
        <dbReference type="SAM" id="SignalP"/>
    </source>
</evidence>
<feature type="compositionally biased region" description="Basic and acidic residues" evidence="1">
    <location>
        <begin position="154"/>
        <end position="164"/>
    </location>
</feature>
<organism evidence="4 5">
    <name type="scientific">Dreissena polymorpha</name>
    <name type="common">Zebra mussel</name>
    <name type="synonym">Mytilus polymorpha</name>
    <dbReference type="NCBI Taxonomy" id="45954"/>
    <lineage>
        <taxon>Eukaryota</taxon>
        <taxon>Metazoa</taxon>
        <taxon>Spiralia</taxon>
        <taxon>Lophotrochozoa</taxon>
        <taxon>Mollusca</taxon>
        <taxon>Bivalvia</taxon>
        <taxon>Autobranchia</taxon>
        <taxon>Heteroconchia</taxon>
        <taxon>Euheterodonta</taxon>
        <taxon>Imparidentia</taxon>
        <taxon>Neoheterodontei</taxon>
        <taxon>Myida</taxon>
        <taxon>Dreissenoidea</taxon>
        <taxon>Dreissenidae</taxon>
        <taxon>Dreissena</taxon>
    </lineage>
</organism>
<feature type="transmembrane region" description="Helical" evidence="2">
    <location>
        <begin position="413"/>
        <end position="440"/>
    </location>
</feature>